<dbReference type="InterPro" id="IPR002831">
    <property type="entry name" value="Tscrpt_reg_TrmB_N"/>
</dbReference>
<dbReference type="GO" id="GO:0003677">
    <property type="term" value="F:DNA binding"/>
    <property type="evidence" value="ECO:0007669"/>
    <property type="project" value="InterPro"/>
</dbReference>
<name>A0A2W5LW03_9GAMM</name>
<gene>
    <name evidence="2" type="ORF">DI564_14580</name>
</gene>
<evidence type="ECO:0000313" key="3">
    <source>
        <dbReference type="Proteomes" id="UP000249046"/>
    </source>
</evidence>
<dbReference type="EMBL" id="QFPO01000016">
    <property type="protein sequence ID" value="PZQ11507.1"/>
    <property type="molecule type" value="Genomic_DNA"/>
</dbReference>
<dbReference type="AlphaFoldDB" id="A0A2W5LW03"/>
<evidence type="ECO:0000313" key="2">
    <source>
        <dbReference type="EMBL" id="PZQ11507.1"/>
    </source>
</evidence>
<reference evidence="2 3" key="1">
    <citation type="submission" date="2017-08" db="EMBL/GenBank/DDBJ databases">
        <title>Infants hospitalized years apart are colonized by the same room-sourced microbial strains.</title>
        <authorList>
            <person name="Brooks B."/>
            <person name="Olm M.R."/>
            <person name="Firek B.A."/>
            <person name="Baker R."/>
            <person name="Thomas B.C."/>
            <person name="Morowitz M.J."/>
            <person name="Banfield J.F."/>
        </authorList>
    </citation>
    <scope>NUCLEOTIDE SEQUENCE [LARGE SCALE GENOMIC DNA]</scope>
    <source>
        <strain evidence="2">S2_005_003_R2_42</strain>
    </source>
</reference>
<dbReference type="InterPro" id="IPR036388">
    <property type="entry name" value="WH-like_DNA-bd_sf"/>
</dbReference>
<dbReference type="Pfam" id="PF01978">
    <property type="entry name" value="TrmB"/>
    <property type="match status" value="1"/>
</dbReference>
<evidence type="ECO:0000259" key="1">
    <source>
        <dbReference type="SMART" id="SM00421"/>
    </source>
</evidence>
<protein>
    <recommendedName>
        <fullName evidence="1">HTH luxR-type domain-containing protein</fullName>
    </recommendedName>
</protein>
<organism evidence="2 3">
    <name type="scientific">Rhodanobacter denitrificans</name>
    <dbReference type="NCBI Taxonomy" id="666685"/>
    <lineage>
        <taxon>Bacteria</taxon>
        <taxon>Pseudomonadati</taxon>
        <taxon>Pseudomonadota</taxon>
        <taxon>Gammaproteobacteria</taxon>
        <taxon>Lysobacterales</taxon>
        <taxon>Rhodanobacteraceae</taxon>
        <taxon>Rhodanobacter</taxon>
    </lineage>
</organism>
<dbReference type="InterPro" id="IPR000792">
    <property type="entry name" value="Tscrpt_reg_LuxR_C"/>
</dbReference>
<dbReference type="Gene3D" id="1.10.10.10">
    <property type="entry name" value="Winged helix-like DNA-binding domain superfamily/Winged helix DNA-binding domain"/>
    <property type="match status" value="2"/>
</dbReference>
<dbReference type="InterPro" id="IPR036390">
    <property type="entry name" value="WH_DNA-bd_sf"/>
</dbReference>
<proteinExistence type="predicted"/>
<dbReference type="SUPFAM" id="SSF46785">
    <property type="entry name" value="Winged helix' DNA-binding domain"/>
    <property type="match status" value="1"/>
</dbReference>
<feature type="domain" description="HTH luxR-type" evidence="1">
    <location>
        <begin position="257"/>
        <end position="320"/>
    </location>
</feature>
<dbReference type="PANTHER" id="PTHR34293:SF1">
    <property type="entry name" value="HTH-TYPE TRANSCRIPTIONAL REGULATOR TRMBL2"/>
    <property type="match status" value="1"/>
</dbReference>
<sequence>MSDDTLLLAFGISLEEQKAYEFLLANPGSTAADVARDTGWSSRRAGHVLRSLETKGMASCLPERTPRYVPTSPEVALDLLTARKQNELQRARTIASHWQSKVRRSSSQEQPIELITGREAILHMFSQMHRSARQEVICLERPPYVMKPVYQNFDAQKHALTRGVVLRTIVDASSLDLSGRAEDLGKEVESGNRVRILGGLPMKLVIADRRIAMIPLTLEQAGEVVLMLRPSQLLDALCELFEILWERGTPFGIAAVSVRLSEKSRRPVDADRLASLLAAGMNDKSIAQELGISARTLERRILALMKELNARTRFQAGWQAALRTVAVGDPHDKHG</sequence>
<dbReference type="GO" id="GO:0006355">
    <property type="term" value="P:regulation of DNA-templated transcription"/>
    <property type="evidence" value="ECO:0007669"/>
    <property type="project" value="InterPro"/>
</dbReference>
<dbReference type="Proteomes" id="UP000249046">
    <property type="component" value="Unassembled WGS sequence"/>
</dbReference>
<dbReference type="InterPro" id="IPR051797">
    <property type="entry name" value="TrmB-like"/>
</dbReference>
<accession>A0A2W5LW03</accession>
<dbReference type="SUPFAM" id="SSF46894">
    <property type="entry name" value="C-terminal effector domain of the bipartite response regulators"/>
    <property type="match status" value="1"/>
</dbReference>
<dbReference type="SMART" id="SM00421">
    <property type="entry name" value="HTH_LUXR"/>
    <property type="match status" value="1"/>
</dbReference>
<dbReference type="PANTHER" id="PTHR34293">
    <property type="entry name" value="HTH-TYPE TRANSCRIPTIONAL REGULATOR TRMBL2"/>
    <property type="match status" value="1"/>
</dbReference>
<comment type="caution">
    <text evidence="2">The sequence shown here is derived from an EMBL/GenBank/DDBJ whole genome shotgun (WGS) entry which is preliminary data.</text>
</comment>
<dbReference type="InterPro" id="IPR016032">
    <property type="entry name" value="Sig_transdc_resp-reg_C-effctor"/>
</dbReference>